<dbReference type="InParanoid" id="F0XGI4"/>
<dbReference type="InterPro" id="IPR036188">
    <property type="entry name" value="FAD/NAD-bd_sf"/>
</dbReference>
<protein>
    <submittedName>
        <fullName evidence="7">Fumarate reductase/succinate dehydrogenase flavoprotein</fullName>
    </submittedName>
</protein>
<dbReference type="Gene3D" id="3.30.9.30">
    <property type="match status" value="1"/>
</dbReference>
<dbReference type="Gene3D" id="3.50.50.60">
    <property type="entry name" value="FAD/NAD(P)-binding domain"/>
    <property type="match status" value="1"/>
</dbReference>
<feature type="domain" description="FAD-dependent oxidoreductase 2 FAD-binding" evidence="6">
    <location>
        <begin position="60"/>
        <end position="84"/>
    </location>
</feature>
<dbReference type="Proteomes" id="UP000007796">
    <property type="component" value="Unassembled WGS sequence"/>
</dbReference>
<dbReference type="STRING" id="655863.F0XGI4"/>
<evidence type="ECO:0000256" key="1">
    <source>
        <dbReference type="ARBA" id="ARBA00001974"/>
    </source>
</evidence>
<dbReference type="GO" id="GO:0004497">
    <property type="term" value="F:monooxygenase activity"/>
    <property type="evidence" value="ECO:0007669"/>
    <property type="project" value="UniProtKB-KW"/>
</dbReference>
<keyword evidence="5" id="KW-0503">Monooxygenase</keyword>
<dbReference type="PANTHER" id="PTHR13789">
    <property type="entry name" value="MONOOXYGENASE"/>
    <property type="match status" value="1"/>
</dbReference>
<dbReference type="GeneID" id="25975615"/>
<dbReference type="InterPro" id="IPR003953">
    <property type="entry name" value="FAD-dep_OxRdtase_2_FAD-bd"/>
</dbReference>
<dbReference type="PANTHER" id="PTHR13789:SF315">
    <property type="entry name" value="FAD-DEPENDENT MONOOXYGENASE MDPD"/>
    <property type="match status" value="1"/>
</dbReference>
<dbReference type="eggNOG" id="KOG2614">
    <property type="taxonomic scope" value="Eukaryota"/>
</dbReference>
<evidence type="ECO:0000313" key="8">
    <source>
        <dbReference type="Proteomes" id="UP000007796"/>
    </source>
</evidence>
<dbReference type="SUPFAM" id="SSF51905">
    <property type="entry name" value="FAD/NAD(P)-binding domain"/>
    <property type="match status" value="1"/>
</dbReference>
<evidence type="ECO:0000256" key="2">
    <source>
        <dbReference type="ARBA" id="ARBA00007992"/>
    </source>
</evidence>
<dbReference type="HOGENOM" id="CLU_2121336_0_0_1"/>
<evidence type="ECO:0000313" key="7">
    <source>
        <dbReference type="EMBL" id="EFX02678.1"/>
    </source>
</evidence>
<name>F0XGI4_GROCL</name>
<dbReference type="Pfam" id="PF00890">
    <property type="entry name" value="FAD_binding_2"/>
    <property type="match status" value="1"/>
</dbReference>
<sequence length="114" mass="12406">MVGQNGFVAAEDVNSANYPKALNGNPASTTFFSIGDKDEFNPEKWVPCLPPRHPETGIKVLIVGAGFAGLTAALECWRQRHTVVSILERSAGPNYSGDLIIVQPSALEMMRHWP</sequence>
<evidence type="ECO:0000256" key="3">
    <source>
        <dbReference type="ARBA" id="ARBA00022630"/>
    </source>
</evidence>
<comment type="similarity">
    <text evidence="2">Belongs to the paxM FAD-dependent monooxygenase family.</text>
</comment>
<reference evidence="7 8" key="1">
    <citation type="journal article" date="2011" name="Proc. Natl. Acad. Sci. U.S.A.">
        <title>Genome and transcriptome analyses of the mountain pine beetle-fungal symbiont Grosmannia clavigera, a lodgepole pine pathogen.</title>
        <authorList>
            <person name="DiGuistini S."/>
            <person name="Wang Y."/>
            <person name="Liao N.Y."/>
            <person name="Taylor G."/>
            <person name="Tanguay P."/>
            <person name="Feau N."/>
            <person name="Henrissat B."/>
            <person name="Chan S.K."/>
            <person name="Hesse-Orce U."/>
            <person name="Alamouti S.M."/>
            <person name="Tsui C.K.M."/>
            <person name="Docking R.T."/>
            <person name="Levasseur A."/>
            <person name="Haridas S."/>
            <person name="Robertson G."/>
            <person name="Birol I."/>
            <person name="Holt R.A."/>
            <person name="Marra M.A."/>
            <person name="Hamelin R.C."/>
            <person name="Hirst M."/>
            <person name="Jones S.J.M."/>
            <person name="Bohlmann J."/>
            <person name="Breuil C."/>
        </authorList>
    </citation>
    <scope>NUCLEOTIDE SEQUENCE [LARGE SCALE GENOMIC DNA]</scope>
    <source>
        <strain evidence="8">kw1407 / UAMH 11150</strain>
    </source>
</reference>
<gene>
    <name evidence="7" type="ORF">CMQ_2607</name>
</gene>
<organism evidence="8">
    <name type="scientific">Grosmannia clavigera (strain kw1407 / UAMH 11150)</name>
    <name type="common">Blue stain fungus</name>
    <name type="synonym">Graphiocladiella clavigera</name>
    <dbReference type="NCBI Taxonomy" id="655863"/>
    <lineage>
        <taxon>Eukaryota</taxon>
        <taxon>Fungi</taxon>
        <taxon>Dikarya</taxon>
        <taxon>Ascomycota</taxon>
        <taxon>Pezizomycotina</taxon>
        <taxon>Sordariomycetes</taxon>
        <taxon>Sordariomycetidae</taxon>
        <taxon>Ophiostomatales</taxon>
        <taxon>Ophiostomataceae</taxon>
        <taxon>Leptographium</taxon>
    </lineage>
</organism>
<keyword evidence="4" id="KW-0560">Oxidoreductase</keyword>
<dbReference type="InterPro" id="IPR050493">
    <property type="entry name" value="FAD-dep_Monooxygenase_BioMet"/>
</dbReference>
<dbReference type="RefSeq" id="XP_014172160.1">
    <property type="nucleotide sequence ID" value="XM_014316685.1"/>
</dbReference>
<accession>F0XGI4</accession>
<keyword evidence="3" id="KW-0285">Flavoprotein</keyword>
<comment type="cofactor">
    <cofactor evidence="1">
        <name>FAD</name>
        <dbReference type="ChEBI" id="CHEBI:57692"/>
    </cofactor>
</comment>
<dbReference type="AlphaFoldDB" id="F0XGI4"/>
<evidence type="ECO:0000256" key="4">
    <source>
        <dbReference type="ARBA" id="ARBA00023002"/>
    </source>
</evidence>
<dbReference type="EMBL" id="GL629769">
    <property type="protein sequence ID" value="EFX02678.1"/>
    <property type="molecule type" value="Genomic_DNA"/>
</dbReference>
<proteinExistence type="inferred from homology"/>
<evidence type="ECO:0000259" key="6">
    <source>
        <dbReference type="Pfam" id="PF00890"/>
    </source>
</evidence>
<dbReference type="OrthoDB" id="16820at2759"/>
<keyword evidence="8" id="KW-1185">Reference proteome</keyword>
<evidence type="ECO:0000256" key="5">
    <source>
        <dbReference type="ARBA" id="ARBA00023033"/>
    </source>
</evidence>